<protein>
    <submittedName>
        <fullName evidence="4">Mrx6 protein</fullName>
    </submittedName>
</protein>
<keyword evidence="5" id="KW-1185">Reference proteome</keyword>
<evidence type="ECO:0000313" key="5">
    <source>
        <dbReference type="Proteomes" id="UP001377567"/>
    </source>
</evidence>
<reference evidence="4 5" key="1">
    <citation type="journal article" date="2023" name="Elife">
        <title>Identification of key yeast species and microbe-microbe interactions impacting larval growth of Drosophila in the wild.</title>
        <authorList>
            <person name="Mure A."/>
            <person name="Sugiura Y."/>
            <person name="Maeda R."/>
            <person name="Honda K."/>
            <person name="Sakurai N."/>
            <person name="Takahashi Y."/>
            <person name="Watada M."/>
            <person name="Katoh T."/>
            <person name="Gotoh A."/>
            <person name="Gotoh Y."/>
            <person name="Taniguchi I."/>
            <person name="Nakamura K."/>
            <person name="Hayashi T."/>
            <person name="Katayama T."/>
            <person name="Uemura T."/>
            <person name="Hattori Y."/>
        </authorList>
    </citation>
    <scope>NUCLEOTIDE SEQUENCE [LARGE SCALE GENOMIC DNA]</scope>
    <source>
        <strain evidence="4 5">KH-74</strain>
    </source>
</reference>
<sequence length="526" mass="59184">MMEIIRARQFTGSVLRSGRSLLGRSHVLPTTLSVRGISTSKNGDQEECTRDKSAAEETASVGSASPKRKGRSGTSARSGKAFAKDTPAVSQSRNNGRKYALVPKVPTTEYISIADIEQEGLFAGYRPLFLGKSTLEASEYFSKYDTDALFNAIADSKIMNILKASTEVPQKRAELIEALEDLKKTAAGAAKEMVDPVDDGPRGAPRIPWDASIGGMVYSDQPFKNVPNRVVRGLKPFQLYNEEARSAQDKDSDSSNSMIVMKVHNPRINDDLEMVNPFSTGTGEKTNYYNKNEDSTGNPLLTRQMLKDLAKAREAFATEHKKMAYDHKFVNDDQERIKKEIKGLMKYLSGVFHKQSGLSVYSNTKGCLLPLHVYVQLTKASTRSTKNYLRRNIMDQVFPIYNSILAACDSTKERKQFERTVSTKVNSIVNKLSQDVPSICFTDSSNTVDCLTRTGPVPGFGRMYWLKQTKRHHTFWGHNSNKDYTLRLGKGRSVTRNGLRYMRYPNNIYWRPMKEAFDNWDYLTKV</sequence>
<evidence type="ECO:0000313" key="4">
    <source>
        <dbReference type="EMBL" id="GMM57325.1"/>
    </source>
</evidence>
<feature type="compositionally biased region" description="Basic and acidic residues" evidence="3">
    <location>
        <begin position="43"/>
        <end position="55"/>
    </location>
</feature>
<proteinExistence type="predicted"/>
<evidence type="ECO:0000256" key="1">
    <source>
        <dbReference type="ARBA" id="ARBA00004173"/>
    </source>
</evidence>
<dbReference type="GO" id="GO:0005739">
    <property type="term" value="C:mitochondrion"/>
    <property type="evidence" value="ECO:0007669"/>
    <property type="project" value="UniProtKB-SubCell"/>
</dbReference>
<name>A0AAV5S0D5_MAUHU</name>
<evidence type="ECO:0000256" key="3">
    <source>
        <dbReference type="SAM" id="MobiDB-lite"/>
    </source>
</evidence>
<comment type="caution">
    <text evidence="4">The sequence shown here is derived from an EMBL/GenBank/DDBJ whole genome shotgun (WGS) entry which is preliminary data.</text>
</comment>
<accession>A0AAV5S0D5</accession>
<dbReference type="Proteomes" id="UP001377567">
    <property type="component" value="Unassembled WGS sequence"/>
</dbReference>
<dbReference type="AlphaFoldDB" id="A0AAV5S0D5"/>
<dbReference type="Pfam" id="PF08692">
    <property type="entry name" value="Pet20"/>
    <property type="match status" value="1"/>
</dbReference>
<dbReference type="InterPro" id="IPR014804">
    <property type="entry name" value="Pet20-like"/>
</dbReference>
<keyword evidence="2" id="KW-0496">Mitochondrion</keyword>
<gene>
    <name evidence="4" type="ORF">DAKH74_039410</name>
</gene>
<feature type="region of interest" description="Disordered" evidence="3">
    <location>
        <begin position="36"/>
        <end position="94"/>
    </location>
</feature>
<comment type="subcellular location">
    <subcellularLocation>
        <location evidence="1">Mitochondrion</location>
    </subcellularLocation>
</comment>
<dbReference type="EMBL" id="BTGD01000011">
    <property type="protein sequence ID" value="GMM57325.1"/>
    <property type="molecule type" value="Genomic_DNA"/>
</dbReference>
<organism evidence="4 5">
    <name type="scientific">Maudiozyma humilis</name>
    <name type="common">Sour dough yeast</name>
    <name type="synonym">Kazachstania humilis</name>
    <dbReference type="NCBI Taxonomy" id="51915"/>
    <lineage>
        <taxon>Eukaryota</taxon>
        <taxon>Fungi</taxon>
        <taxon>Dikarya</taxon>
        <taxon>Ascomycota</taxon>
        <taxon>Saccharomycotina</taxon>
        <taxon>Saccharomycetes</taxon>
        <taxon>Saccharomycetales</taxon>
        <taxon>Saccharomycetaceae</taxon>
        <taxon>Maudiozyma</taxon>
    </lineage>
</organism>
<evidence type="ECO:0000256" key="2">
    <source>
        <dbReference type="ARBA" id="ARBA00023128"/>
    </source>
</evidence>